<proteinExistence type="predicted"/>
<dbReference type="EMBL" id="HBGV01015644">
    <property type="protein sequence ID" value="CAD9508927.1"/>
    <property type="molecule type" value="Transcribed_RNA"/>
</dbReference>
<reference evidence="1" key="1">
    <citation type="submission" date="2021-01" db="EMBL/GenBank/DDBJ databases">
        <authorList>
            <person name="Corre E."/>
            <person name="Pelletier E."/>
            <person name="Niang G."/>
            <person name="Scheremetjew M."/>
            <person name="Finn R."/>
            <person name="Kale V."/>
            <person name="Holt S."/>
            <person name="Cochrane G."/>
            <person name="Meng A."/>
            <person name="Brown T."/>
            <person name="Cohen L."/>
        </authorList>
    </citation>
    <scope>NUCLEOTIDE SEQUENCE</scope>
    <source>
        <strain evidence="1">CCMP826</strain>
    </source>
</reference>
<name>A0A7S2I4H9_9STRA</name>
<evidence type="ECO:0000313" key="1">
    <source>
        <dbReference type="EMBL" id="CAD9508927.1"/>
    </source>
</evidence>
<dbReference type="AlphaFoldDB" id="A0A7S2I4H9"/>
<gene>
    <name evidence="1" type="ORF">HTAM1171_LOCUS9652</name>
</gene>
<sequence length="139" mass="16066">MMHLKMTDLNQNNPNASSGISYECHSTLYFDEMVEKINFDCVSVESDDEYANDQRLNLKEDSCNLETGCSDKSASGEEHKNTCKNNDCLDRKPVMSIIGLFQRRVVEKNVKKGNIVEYRPQNTSISQSFRVIWRFVSRR</sequence>
<organism evidence="1">
    <name type="scientific">Helicotheca tamesis</name>
    <dbReference type="NCBI Taxonomy" id="374047"/>
    <lineage>
        <taxon>Eukaryota</taxon>
        <taxon>Sar</taxon>
        <taxon>Stramenopiles</taxon>
        <taxon>Ochrophyta</taxon>
        <taxon>Bacillariophyta</taxon>
        <taxon>Mediophyceae</taxon>
        <taxon>Lithodesmiophycidae</taxon>
        <taxon>Lithodesmiales</taxon>
        <taxon>Lithodesmiaceae</taxon>
        <taxon>Helicotheca</taxon>
    </lineage>
</organism>
<protein>
    <submittedName>
        <fullName evidence="1">Uncharacterized protein</fullName>
    </submittedName>
</protein>
<accession>A0A7S2I4H9</accession>